<sequence length="88" mass="10059">MNPDLLALTLLNDQNFTLSEISHEDSDMESNRERRFSFEMLSNDGEIVGYIKTWHHEDGYAGFVHFDAEGNIIDWKAFAQAPGSIQSH</sequence>
<keyword evidence="2" id="KW-1185">Reference proteome</keyword>
<reference evidence="1 2" key="1">
    <citation type="submission" date="2022-07" db="EMBL/GenBank/DDBJ databases">
        <title>A copper resistant bacterium isolated from sediment samples of deep sea hydrothermal areas.</title>
        <authorList>
            <person name="Zeng X."/>
        </authorList>
    </citation>
    <scope>NUCLEOTIDE SEQUENCE [LARGE SCALE GENOMIC DNA]</scope>
    <source>
        <strain evidence="2">CuT 6</strain>
    </source>
</reference>
<gene>
    <name evidence="1" type="ORF">NLK58_01790</name>
</gene>
<evidence type="ECO:0000313" key="2">
    <source>
        <dbReference type="Proteomes" id="UP001475781"/>
    </source>
</evidence>
<name>A0ABZ2W2V7_9GAMM</name>
<protein>
    <submittedName>
        <fullName evidence="1">Uncharacterized protein</fullName>
    </submittedName>
</protein>
<organism evidence="1 2">
    <name type="scientific">Marinobacter metalliresistant</name>
    <dbReference type="NCBI Taxonomy" id="2961995"/>
    <lineage>
        <taxon>Bacteria</taxon>
        <taxon>Pseudomonadati</taxon>
        <taxon>Pseudomonadota</taxon>
        <taxon>Gammaproteobacteria</taxon>
        <taxon>Pseudomonadales</taxon>
        <taxon>Marinobacteraceae</taxon>
        <taxon>Marinobacter</taxon>
    </lineage>
</organism>
<dbReference type="RefSeq" id="WP_341581902.1">
    <property type="nucleotide sequence ID" value="NZ_CP101118.1"/>
</dbReference>
<dbReference type="Proteomes" id="UP001475781">
    <property type="component" value="Chromosome"/>
</dbReference>
<evidence type="ECO:0000313" key="1">
    <source>
        <dbReference type="EMBL" id="WZF88968.1"/>
    </source>
</evidence>
<accession>A0ABZ2W2V7</accession>
<dbReference type="EMBL" id="CP101118">
    <property type="protein sequence ID" value="WZF88968.1"/>
    <property type="molecule type" value="Genomic_DNA"/>
</dbReference>
<proteinExistence type="predicted"/>